<evidence type="ECO:0000259" key="4">
    <source>
        <dbReference type="Pfam" id="PF05726"/>
    </source>
</evidence>
<evidence type="ECO:0000256" key="2">
    <source>
        <dbReference type="RuleBase" id="RU003457"/>
    </source>
</evidence>
<dbReference type="InterPro" id="IPR012093">
    <property type="entry name" value="Pirin"/>
</dbReference>
<evidence type="ECO:0000313" key="6">
    <source>
        <dbReference type="Proteomes" id="UP000287651"/>
    </source>
</evidence>
<accession>A0A426YJY2</accession>
<dbReference type="Gene3D" id="2.60.120.10">
    <property type="entry name" value="Jelly Rolls"/>
    <property type="match status" value="3"/>
</dbReference>
<evidence type="ECO:0008006" key="7">
    <source>
        <dbReference type="Google" id="ProtNLM"/>
    </source>
</evidence>
<comment type="caution">
    <text evidence="5">The sequence shown here is derived from an EMBL/GenBank/DDBJ whole genome shotgun (WGS) entry which is preliminary data.</text>
</comment>
<proteinExistence type="inferred from homology"/>
<dbReference type="EMBL" id="AMZH03011877">
    <property type="protein sequence ID" value="RRT52071.1"/>
    <property type="molecule type" value="Genomic_DNA"/>
</dbReference>
<dbReference type="Pfam" id="PF02678">
    <property type="entry name" value="Pirin"/>
    <property type="match status" value="1"/>
</dbReference>
<dbReference type="Pfam" id="PF05726">
    <property type="entry name" value="Pirin_C"/>
    <property type="match status" value="1"/>
</dbReference>
<dbReference type="Proteomes" id="UP000287651">
    <property type="component" value="Unassembled WGS sequence"/>
</dbReference>
<dbReference type="SUPFAM" id="SSF51182">
    <property type="entry name" value="RmlC-like cupins"/>
    <property type="match status" value="1"/>
</dbReference>
<dbReference type="CDD" id="cd02247">
    <property type="entry name" value="cupin_pirin_C"/>
    <property type="match status" value="1"/>
</dbReference>
<feature type="domain" description="Pirin N-terminal" evidence="3">
    <location>
        <begin position="13"/>
        <end position="57"/>
    </location>
</feature>
<evidence type="ECO:0000313" key="5">
    <source>
        <dbReference type="EMBL" id="RRT52071.1"/>
    </source>
</evidence>
<organism evidence="5 6">
    <name type="scientific">Ensete ventricosum</name>
    <name type="common">Abyssinian banana</name>
    <name type="synonym">Musa ensete</name>
    <dbReference type="NCBI Taxonomy" id="4639"/>
    <lineage>
        <taxon>Eukaryota</taxon>
        <taxon>Viridiplantae</taxon>
        <taxon>Streptophyta</taxon>
        <taxon>Embryophyta</taxon>
        <taxon>Tracheophyta</taxon>
        <taxon>Spermatophyta</taxon>
        <taxon>Magnoliopsida</taxon>
        <taxon>Liliopsida</taxon>
        <taxon>Zingiberales</taxon>
        <taxon>Musaceae</taxon>
        <taxon>Ensete</taxon>
    </lineage>
</organism>
<evidence type="ECO:0000256" key="1">
    <source>
        <dbReference type="ARBA" id="ARBA00008416"/>
    </source>
</evidence>
<protein>
    <recommendedName>
        <fullName evidence="7">Pirin C-terminal domain-containing protein</fullName>
    </recommendedName>
</protein>
<feature type="domain" description="Pirin C-terminal" evidence="4">
    <location>
        <begin position="93"/>
        <end position="198"/>
    </location>
</feature>
<gene>
    <name evidence="5" type="ORF">B296_00050703</name>
</gene>
<dbReference type="InterPro" id="IPR008778">
    <property type="entry name" value="Pirin_C_dom"/>
</dbReference>
<dbReference type="AlphaFoldDB" id="A0A426YJY2"/>
<dbReference type="InterPro" id="IPR014710">
    <property type="entry name" value="RmlC-like_jellyroll"/>
</dbReference>
<sequence>MGDHKNPGFQNPRSVIKKVLARPQHEGFETVTYMLEGAFTHQDFAGHKGTVRAGDLQGKDVSRVEKHGVDVRIIAGESFGVRSPVYTQTPTMYLDFTLHPGAEVHQHIPPPWNSFVYIIEGEGVFGDPNASPTTRHHALVLSPGDGLSMWNRAARPLRFVLIGGQPLNEPIVQYGPFVMNAQAEIQQALDDYHYCKNGFEKAKNWKSQPHMN</sequence>
<name>A0A426YJY2_ENSVE</name>
<reference evidence="5 6" key="1">
    <citation type="journal article" date="2014" name="Agronomy (Basel)">
        <title>A Draft Genome Sequence for Ensete ventricosum, the Drought-Tolerant Tree Against Hunger.</title>
        <authorList>
            <person name="Harrison J."/>
            <person name="Moore K.A."/>
            <person name="Paszkiewicz K."/>
            <person name="Jones T."/>
            <person name="Grant M."/>
            <person name="Ambacheew D."/>
            <person name="Muzemil S."/>
            <person name="Studholme D.J."/>
        </authorList>
    </citation>
    <scope>NUCLEOTIDE SEQUENCE [LARGE SCALE GENOMIC DNA]</scope>
</reference>
<dbReference type="PIRSF" id="PIRSF006232">
    <property type="entry name" value="Pirin"/>
    <property type="match status" value="1"/>
</dbReference>
<evidence type="ECO:0000259" key="3">
    <source>
        <dbReference type="Pfam" id="PF02678"/>
    </source>
</evidence>
<dbReference type="InterPro" id="IPR003829">
    <property type="entry name" value="Pirin_N_dom"/>
</dbReference>
<dbReference type="PANTHER" id="PTHR13903">
    <property type="entry name" value="PIRIN-RELATED"/>
    <property type="match status" value="1"/>
</dbReference>
<comment type="similarity">
    <text evidence="1 2">Belongs to the pirin family.</text>
</comment>
<dbReference type="PANTHER" id="PTHR13903:SF8">
    <property type="entry name" value="PIRIN"/>
    <property type="match status" value="1"/>
</dbReference>
<dbReference type="InterPro" id="IPR011051">
    <property type="entry name" value="RmlC_Cupin_sf"/>
</dbReference>